<evidence type="ECO:0000313" key="1">
    <source>
        <dbReference type="EMBL" id="RDX70580.1"/>
    </source>
</evidence>
<keyword evidence="2" id="KW-1185">Reference proteome</keyword>
<dbReference type="EMBL" id="QJKJ01011650">
    <property type="protein sequence ID" value="RDX70580.1"/>
    <property type="molecule type" value="Genomic_DNA"/>
</dbReference>
<name>A0A371EWZ5_MUCPR</name>
<feature type="non-terminal residue" evidence="1">
    <location>
        <position position="126"/>
    </location>
</feature>
<sequence length="126" mass="15305">YEFLYKLRVEALSRDKEGRAKGSIPLCIRLRIAYLNERIKVKLFTLEYSAYALVWWNQENEDPIIETWAELKRDLRERFYQGFKSFKEYHKEGEMCLMRAQVVEEVQDIIKPHHYHSLEDLVHKLL</sequence>
<dbReference type="Proteomes" id="UP000257109">
    <property type="component" value="Unassembled WGS sequence"/>
</dbReference>
<accession>A0A371EWZ5</accession>
<comment type="caution">
    <text evidence="1">The sequence shown here is derived from an EMBL/GenBank/DDBJ whole genome shotgun (WGS) entry which is preliminary data.</text>
</comment>
<evidence type="ECO:0000313" key="2">
    <source>
        <dbReference type="Proteomes" id="UP000257109"/>
    </source>
</evidence>
<proteinExistence type="predicted"/>
<gene>
    <name evidence="1" type="ORF">CR513_50164</name>
</gene>
<evidence type="ECO:0008006" key="3">
    <source>
        <dbReference type="Google" id="ProtNLM"/>
    </source>
</evidence>
<reference evidence="1" key="1">
    <citation type="submission" date="2018-05" db="EMBL/GenBank/DDBJ databases">
        <title>Draft genome of Mucuna pruriens seed.</title>
        <authorList>
            <person name="Nnadi N.E."/>
            <person name="Vos R."/>
            <person name="Hasami M.H."/>
            <person name="Devisetty U.K."/>
            <person name="Aguiy J.C."/>
        </authorList>
    </citation>
    <scope>NUCLEOTIDE SEQUENCE [LARGE SCALE GENOMIC DNA]</scope>
    <source>
        <strain evidence="1">JCA_2017</strain>
    </source>
</reference>
<organism evidence="1 2">
    <name type="scientific">Mucuna pruriens</name>
    <name type="common">Velvet bean</name>
    <name type="synonym">Dolichos pruriens</name>
    <dbReference type="NCBI Taxonomy" id="157652"/>
    <lineage>
        <taxon>Eukaryota</taxon>
        <taxon>Viridiplantae</taxon>
        <taxon>Streptophyta</taxon>
        <taxon>Embryophyta</taxon>
        <taxon>Tracheophyta</taxon>
        <taxon>Spermatophyta</taxon>
        <taxon>Magnoliopsida</taxon>
        <taxon>eudicotyledons</taxon>
        <taxon>Gunneridae</taxon>
        <taxon>Pentapetalae</taxon>
        <taxon>rosids</taxon>
        <taxon>fabids</taxon>
        <taxon>Fabales</taxon>
        <taxon>Fabaceae</taxon>
        <taxon>Papilionoideae</taxon>
        <taxon>50 kb inversion clade</taxon>
        <taxon>NPAAA clade</taxon>
        <taxon>indigoferoid/millettioid clade</taxon>
        <taxon>Phaseoleae</taxon>
        <taxon>Mucuna</taxon>
    </lineage>
</organism>
<dbReference type="AlphaFoldDB" id="A0A371EWZ5"/>
<dbReference type="OrthoDB" id="1731207at2759"/>
<feature type="non-terminal residue" evidence="1">
    <location>
        <position position="1"/>
    </location>
</feature>
<protein>
    <recommendedName>
        <fullName evidence="3">Retrotransposon gag domain-containing protein</fullName>
    </recommendedName>
</protein>